<keyword evidence="5 13" id="KW-0256">Endoplasmic reticulum</keyword>
<dbReference type="InterPro" id="IPR004554">
    <property type="entry name" value="HMG_CoA_Rdtase_eu_arc"/>
</dbReference>
<dbReference type="PANTHER" id="PTHR10572:SF24">
    <property type="entry name" value="3-HYDROXY-3-METHYLGLUTARYL-COENZYME A REDUCTASE"/>
    <property type="match status" value="1"/>
</dbReference>
<dbReference type="InterPro" id="IPR053958">
    <property type="entry name" value="HMGCR/SNAP/NPC1-like_SSD"/>
</dbReference>
<dbReference type="FunFam" id="3.90.770.10:FF:000002">
    <property type="entry name" value="3-hydroxy-3-methylglutaryl coenzyme A reductase"/>
    <property type="match status" value="1"/>
</dbReference>
<feature type="transmembrane region" description="Helical" evidence="13">
    <location>
        <begin position="243"/>
        <end position="267"/>
    </location>
</feature>
<dbReference type="InterPro" id="IPR023282">
    <property type="entry name" value="HMG_CoA_Rdtase_N"/>
</dbReference>
<dbReference type="Gene3D" id="3.90.770.10">
    <property type="entry name" value="3-hydroxy-3-methylglutaryl-coenzyme A Reductase, Chain A, domain 2"/>
    <property type="match status" value="1"/>
</dbReference>
<dbReference type="InterPro" id="IPR009023">
    <property type="entry name" value="HMG_CoA_Rdtase_NAD(P)-bd_sf"/>
</dbReference>
<dbReference type="GO" id="GO:0004420">
    <property type="term" value="F:hydroxymethylglutaryl-CoA reductase (NADPH) activity"/>
    <property type="evidence" value="ECO:0007669"/>
    <property type="project" value="UniProtKB-EC"/>
</dbReference>
<evidence type="ECO:0000256" key="7">
    <source>
        <dbReference type="ARBA" id="ARBA00022989"/>
    </source>
</evidence>
<keyword evidence="6 13" id="KW-0521">NADP</keyword>
<keyword evidence="8 13" id="KW-0560">Oxidoreductase</keyword>
<evidence type="ECO:0000256" key="13">
    <source>
        <dbReference type="RuleBase" id="RU361219"/>
    </source>
</evidence>
<dbReference type="NCBIfam" id="TIGR00920">
    <property type="entry name" value="2A060605"/>
    <property type="match status" value="1"/>
</dbReference>
<feature type="transmembrane region" description="Helical" evidence="13">
    <location>
        <begin position="172"/>
        <end position="192"/>
    </location>
</feature>
<evidence type="ECO:0000256" key="14">
    <source>
        <dbReference type="SAM" id="MobiDB-lite"/>
    </source>
</evidence>
<dbReference type="InterPro" id="IPR023076">
    <property type="entry name" value="HMG_CoA_Rdtase_CS"/>
</dbReference>
<dbReference type="CDD" id="cd00643">
    <property type="entry name" value="HMG-CoA_reductase_classI"/>
    <property type="match status" value="1"/>
</dbReference>
<proteinExistence type="inferred from homology"/>
<evidence type="ECO:0000256" key="3">
    <source>
        <dbReference type="ARBA" id="ARBA00007661"/>
    </source>
</evidence>
<keyword evidence="10" id="KW-0325">Glycoprotein</keyword>
<evidence type="ECO:0000256" key="1">
    <source>
        <dbReference type="ARBA" id="ARBA00004477"/>
    </source>
</evidence>
<evidence type="ECO:0000256" key="8">
    <source>
        <dbReference type="ARBA" id="ARBA00023002"/>
    </source>
</evidence>
<dbReference type="Proteomes" id="UP000494165">
    <property type="component" value="Unassembled WGS sequence"/>
</dbReference>
<dbReference type="PROSITE" id="PS00318">
    <property type="entry name" value="HMG_COA_REDUCTASE_2"/>
    <property type="match status" value="1"/>
</dbReference>
<comment type="pathway">
    <text evidence="2 13">Metabolic intermediate biosynthesis; (R)-mevalonate biosynthesis; (R)-mevalonate from acetyl-CoA: step 3/3.</text>
</comment>
<dbReference type="AlphaFoldDB" id="A0A8S1C5P7"/>
<sequence length="930" mass="101104">MTMRKKSRNAVYGVMGSKQEGEYKLSGGSYASSGWCGMVSRVFKVHGSFCASHPWEVIVATLTLTVCVLSVETRVALQDAAAAPSPACNAWRRNCPSGLEQPEYNAADVIVMTLIRCVALLYSYHQFRTLSKMGSKYILGIAGLFTVFSSFVFSSSVINFLRSDVSDLKDALFFFLLLIDLSKTTLLARLALSSNSQAEVRNNIARGMAILGPTITLDTVVETLVIGVGTLSGVRRLEVLCGFAVLSVLVNYIVFMTFYPACLSLILELTRSSEENRPLWNDKSLMMGLQEEEQKPNPVVQRVKVIMSAGLMLVHARSRWPFRTEEEDILSVTSPAGSLGTEHNMPSNNTEEAEIPALIMKWLTVSADQVVILILLLALAVKYVFFEERDELAEQLLMPETPTGEESYANRAYLMRFGPPGLEPMCHAETAEKVQMEERGVQTELSSCGASFSVGPLKSEDEVDKGTDVSTITPPQTPAPKRNLEECLSIYRSVKGAAALSDEEVINLVNSGHIPPYQIEKAISDYERGVFIRRQIVGKAGSFIEALESLPFRNYDYSKVMGSCCENVIGYMPVPVGVVGPLNLDDDSYYVPMATTEGCLVASTHRGCKAVLSCGVSSRVVADGMTRGPVVRFPSMTSASEAMHWMQQLDNYEQLKESFDSTSRYARLKRLQVRIAGRHLFIRFVATTGDAMGMNMLSKGTEIALKLIQKEFPEMEILSLSGNFCTDKKPAAVNWIEGRGKYVVCEAIVPAKIVTNVLKTSVQALIDVNIAKNMMGSAMAGSIGGFNAHAANIVTAIYIATGQDPAQNVGSSNCMTLMEPWGEDGKDLYVTCTMPSIEIGTVGGGTTLPAQASCLDILRVKGASKNRPGENADTLARIVCGTVLAGELSLMSALAAGHLVRSHLRHNRSSTSNTSMEAAATAALFNSQKH</sequence>
<feature type="transmembrane region" description="Helical" evidence="13">
    <location>
        <begin position="137"/>
        <end position="160"/>
    </location>
</feature>
<dbReference type="PANTHER" id="PTHR10572">
    <property type="entry name" value="3-HYDROXY-3-METHYLGLUTARYL-COENZYME A REDUCTASE"/>
    <property type="match status" value="1"/>
</dbReference>
<dbReference type="Pfam" id="PF12349">
    <property type="entry name" value="Sterol-sensing"/>
    <property type="match status" value="1"/>
</dbReference>
<dbReference type="PROSITE" id="PS01192">
    <property type="entry name" value="HMG_COA_REDUCTASE_3"/>
    <property type="match status" value="1"/>
</dbReference>
<dbReference type="Gene3D" id="1.10.3270.10">
    <property type="entry name" value="HMGR, N-terminal domain"/>
    <property type="match status" value="1"/>
</dbReference>
<dbReference type="PROSITE" id="PS00066">
    <property type="entry name" value="HMG_COA_REDUCTASE_1"/>
    <property type="match status" value="1"/>
</dbReference>
<dbReference type="InterPro" id="IPR009029">
    <property type="entry name" value="HMG_CoA_Rdtase_sub-bd_dom_sf"/>
</dbReference>
<dbReference type="InterPro" id="IPR000731">
    <property type="entry name" value="SSD"/>
</dbReference>
<dbReference type="NCBIfam" id="TIGR00533">
    <property type="entry name" value="HMG_CoA_R_NADP"/>
    <property type="match status" value="1"/>
</dbReference>
<keyword evidence="17" id="KW-1185">Reference proteome</keyword>
<dbReference type="SUPFAM" id="SSF55035">
    <property type="entry name" value="NAD-binding domain of HMG-CoA reductase"/>
    <property type="match status" value="1"/>
</dbReference>
<dbReference type="GO" id="GO:0015936">
    <property type="term" value="P:coenzyme A metabolic process"/>
    <property type="evidence" value="ECO:0007669"/>
    <property type="project" value="InterPro"/>
</dbReference>
<dbReference type="PROSITE" id="PS50156">
    <property type="entry name" value="SSD"/>
    <property type="match status" value="1"/>
</dbReference>
<feature type="region of interest" description="Disordered" evidence="14">
    <location>
        <begin position="459"/>
        <end position="478"/>
    </location>
</feature>
<comment type="subcellular location">
    <subcellularLocation>
        <location evidence="1 13">Endoplasmic reticulum membrane</location>
        <topology evidence="1 13">Multi-pass membrane protein</topology>
    </subcellularLocation>
</comment>
<evidence type="ECO:0000256" key="12">
    <source>
        <dbReference type="ARBA" id="ARBA00049909"/>
    </source>
</evidence>
<evidence type="ECO:0000256" key="4">
    <source>
        <dbReference type="ARBA" id="ARBA00022692"/>
    </source>
</evidence>
<comment type="similarity">
    <text evidence="3 13">Belongs to the HMG-CoA reductase family.</text>
</comment>
<dbReference type="GO" id="GO:0005789">
    <property type="term" value="C:endoplasmic reticulum membrane"/>
    <property type="evidence" value="ECO:0007669"/>
    <property type="project" value="UniProtKB-SubCell"/>
</dbReference>
<dbReference type="FunFam" id="3.30.70.420:FF:000001">
    <property type="entry name" value="3-hydroxy-3-methylglutaryl coenzyme A reductase"/>
    <property type="match status" value="1"/>
</dbReference>
<organism evidence="16 17">
    <name type="scientific">Cloeon dipterum</name>
    <dbReference type="NCBI Taxonomy" id="197152"/>
    <lineage>
        <taxon>Eukaryota</taxon>
        <taxon>Metazoa</taxon>
        <taxon>Ecdysozoa</taxon>
        <taxon>Arthropoda</taxon>
        <taxon>Hexapoda</taxon>
        <taxon>Insecta</taxon>
        <taxon>Pterygota</taxon>
        <taxon>Palaeoptera</taxon>
        <taxon>Ephemeroptera</taxon>
        <taxon>Pisciforma</taxon>
        <taxon>Baetidae</taxon>
        <taxon>Cloeon</taxon>
    </lineage>
</organism>
<dbReference type="SUPFAM" id="SSF56542">
    <property type="entry name" value="Substrate-binding domain of HMG-CoA reductase"/>
    <property type="match status" value="1"/>
</dbReference>
<evidence type="ECO:0000256" key="5">
    <source>
        <dbReference type="ARBA" id="ARBA00022824"/>
    </source>
</evidence>
<name>A0A8S1C5P7_9INSE</name>
<protein>
    <recommendedName>
        <fullName evidence="13">3-hydroxy-3-methylglutaryl coenzyme A reductase</fullName>
        <shortName evidence="13">HMG-CoA reductase</shortName>
        <ecNumber evidence="13">1.1.1.34</ecNumber>
    </recommendedName>
</protein>
<comment type="caution">
    <text evidence="16">The sequence shown here is derived from an EMBL/GenBank/DDBJ whole genome shotgun (WGS) entry which is preliminary data.</text>
</comment>
<dbReference type="GO" id="GO:0008299">
    <property type="term" value="P:isoprenoid biosynthetic process"/>
    <property type="evidence" value="ECO:0007669"/>
    <property type="project" value="UniProtKB-KW"/>
</dbReference>
<dbReference type="Pfam" id="PF00368">
    <property type="entry name" value="HMG-CoA_red"/>
    <property type="match status" value="1"/>
</dbReference>
<dbReference type="FunFam" id="1.10.3270.10:FF:000001">
    <property type="entry name" value="3-hydroxy-3-methylglutaryl coenzyme A reductase"/>
    <property type="match status" value="1"/>
</dbReference>
<accession>A0A8S1C5P7</accession>
<evidence type="ECO:0000313" key="16">
    <source>
        <dbReference type="EMBL" id="CAB3363415.1"/>
    </source>
</evidence>
<dbReference type="PROSITE" id="PS50065">
    <property type="entry name" value="HMG_COA_REDUCTASE_4"/>
    <property type="match status" value="1"/>
</dbReference>
<dbReference type="InterPro" id="IPR023074">
    <property type="entry name" value="HMG_CoA_Rdtase_cat_sf"/>
</dbReference>
<evidence type="ECO:0000256" key="9">
    <source>
        <dbReference type="ARBA" id="ARBA00023136"/>
    </source>
</evidence>
<dbReference type="GO" id="GO:0005778">
    <property type="term" value="C:peroxisomal membrane"/>
    <property type="evidence" value="ECO:0007669"/>
    <property type="project" value="TreeGrafter"/>
</dbReference>
<feature type="domain" description="SSD" evidence="15">
    <location>
        <begin position="108"/>
        <end position="265"/>
    </location>
</feature>
<evidence type="ECO:0000256" key="6">
    <source>
        <dbReference type="ARBA" id="ARBA00022857"/>
    </source>
</evidence>
<keyword evidence="11" id="KW-0414">Isoprene biosynthesis</keyword>
<keyword evidence="7 13" id="KW-1133">Transmembrane helix</keyword>
<comment type="catalytic activity">
    <reaction evidence="12">
        <text>(R)-mevalonate + 2 NADP(+) + CoA = (3S)-3-hydroxy-3-methylglutaryl-CoA + 2 NADPH + 2 H(+)</text>
        <dbReference type="Rhea" id="RHEA:15989"/>
        <dbReference type="ChEBI" id="CHEBI:15378"/>
        <dbReference type="ChEBI" id="CHEBI:36464"/>
        <dbReference type="ChEBI" id="CHEBI:43074"/>
        <dbReference type="ChEBI" id="CHEBI:57287"/>
        <dbReference type="ChEBI" id="CHEBI:57783"/>
        <dbReference type="ChEBI" id="CHEBI:58349"/>
        <dbReference type="EC" id="1.1.1.34"/>
    </reaction>
    <physiologicalReaction direction="right-to-left" evidence="12">
        <dbReference type="Rhea" id="RHEA:15991"/>
    </physiologicalReaction>
</comment>
<evidence type="ECO:0000256" key="11">
    <source>
        <dbReference type="ARBA" id="ARBA00023229"/>
    </source>
</evidence>
<reference evidence="16 17" key="1">
    <citation type="submission" date="2020-04" db="EMBL/GenBank/DDBJ databases">
        <authorList>
            <person name="Alioto T."/>
            <person name="Alioto T."/>
            <person name="Gomez Garrido J."/>
        </authorList>
    </citation>
    <scope>NUCLEOTIDE SEQUENCE [LARGE SCALE GENOMIC DNA]</scope>
</reference>
<dbReference type="PRINTS" id="PR00071">
    <property type="entry name" value="HMGCOARDTASE"/>
</dbReference>
<dbReference type="GO" id="GO:0016126">
    <property type="term" value="P:sterol biosynthetic process"/>
    <property type="evidence" value="ECO:0007669"/>
    <property type="project" value="TreeGrafter"/>
</dbReference>
<dbReference type="InterPro" id="IPR004816">
    <property type="entry name" value="HMG_CoA_Rdtase_metazoan"/>
</dbReference>
<dbReference type="EC" id="1.1.1.34" evidence="13"/>
<gene>
    <name evidence="16" type="ORF">CLODIP_2_CD02291</name>
</gene>
<evidence type="ECO:0000259" key="15">
    <source>
        <dbReference type="PROSITE" id="PS50156"/>
    </source>
</evidence>
<dbReference type="Gene3D" id="3.30.70.420">
    <property type="entry name" value="Hydroxymethylglutaryl-CoA reductase, class I/II, NAD/NADP-binding domain"/>
    <property type="match status" value="1"/>
</dbReference>
<evidence type="ECO:0000256" key="2">
    <source>
        <dbReference type="ARBA" id="ARBA00005084"/>
    </source>
</evidence>
<dbReference type="InterPro" id="IPR002202">
    <property type="entry name" value="HMG_CoA_Rdtase"/>
</dbReference>
<keyword evidence="9 13" id="KW-0472">Membrane</keyword>
<dbReference type="EMBL" id="CADEPI010000012">
    <property type="protein sequence ID" value="CAB3363415.1"/>
    <property type="molecule type" value="Genomic_DNA"/>
</dbReference>
<keyword evidence="4 13" id="KW-0812">Transmembrane</keyword>
<dbReference type="OrthoDB" id="310654at2759"/>
<evidence type="ECO:0000313" key="17">
    <source>
        <dbReference type="Proteomes" id="UP000494165"/>
    </source>
</evidence>
<dbReference type="GO" id="GO:0050661">
    <property type="term" value="F:NADP binding"/>
    <property type="evidence" value="ECO:0007669"/>
    <property type="project" value="InterPro"/>
</dbReference>
<evidence type="ECO:0000256" key="10">
    <source>
        <dbReference type="ARBA" id="ARBA00023180"/>
    </source>
</evidence>